<dbReference type="SUPFAM" id="SSF51735">
    <property type="entry name" value="NAD(P)-binding Rossmann-fold domains"/>
    <property type="match status" value="1"/>
</dbReference>
<evidence type="ECO:0000313" key="6">
    <source>
        <dbReference type="EMBL" id="OHA23931.1"/>
    </source>
</evidence>
<dbReference type="GO" id="GO:0000271">
    <property type="term" value="P:polysaccharide biosynthetic process"/>
    <property type="evidence" value="ECO:0007669"/>
    <property type="project" value="InterPro"/>
</dbReference>
<evidence type="ECO:0000313" key="7">
    <source>
        <dbReference type="Proteomes" id="UP000177130"/>
    </source>
</evidence>
<dbReference type="SMART" id="SM00984">
    <property type="entry name" value="UDPG_MGDP_dh_C"/>
    <property type="match status" value="1"/>
</dbReference>
<dbReference type="InterPro" id="IPR014026">
    <property type="entry name" value="UDP-Glc/GDP-Man_DH_dimer"/>
</dbReference>
<dbReference type="Gene3D" id="3.40.50.720">
    <property type="entry name" value="NAD(P)-binding Rossmann-like Domain"/>
    <property type="match status" value="2"/>
</dbReference>
<dbReference type="InterPro" id="IPR014027">
    <property type="entry name" value="UDP-Glc/GDP-Man_DH_C"/>
</dbReference>
<evidence type="ECO:0000256" key="3">
    <source>
        <dbReference type="ARBA" id="ARBA00023027"/>
    </source>
</evidence>
<dbReference type="SUPFAM" id="SSF52413">
    <property type="entry name" value="UDP-glucose/GDP-mannose dehydrogenase C-terminal domain"/>
    <property type="match status" value="1"/>
</dbReference>
<comment type="caution">
    <text evidence="6">The sequence shown here is derived from an EMBL/GenBank/DDBJ whole genome shotgun (WGS) entry which is preliminary data.</text>
</comment>
<dbReference type="PIRSF" id="PIRSF500136">
    <property type="entry name" value="UDP_ManNAc_DH"/>
    <property type="match status" value="1"/>
</dbReference>
<evidence type="ECO:0000259" key="5">
    <source>
        <dbReference type="SMART" id="SM00984"/>
    </source>
</evidence>
<protein>
    <submittedName>
        <fullName evidence="6">Nucleotide sugar dehydrogenase</fullName>
    </submittedName>
</protein>
<keyword evidence="2" id="KW-0560">Oxidoreductase</keyword>
<proteinExistence type="inferred from homology"/>
<dbReference type="InterPro" id="IPR001732">
    <property type="entry name" value="UDP-Glc/GDP-Man_DH_N"/>
</dbReference>
<dbReference type="GO" id="GO:0016628">
    <property type="term" value="F:oxidoreductase activity, acting on the CH-CH group of donors, NAD or NADP as acceptor"/>
    <property type="evidence" value="ECO:0007669"/>
    <property type="project" value="InterPro"/>
</dbReference>
<dbReference type="GO" id="GO:0016616">
    <property type="term" value="F:oxidoreductase activity, acting on the CH-OH group of donors, NAD or NADP as acceptor"/>
    <property type="evidence" value="ECO:0007669"/>
    <property type="project" value="InterPro"/>
</dbReference>
<organism evidence="6 7">
    <name type="scientific">Candidatus Taylorbacteria bacterium RIFCSPHIGHO2_02_FULL_43_32b</name>
    <dbReference type="NCBI Taxonomy" id="1802306"/>
    <lineage>
        <taxon>Bacteria</taxon>
        <taxon>Candidatus Tayloriibacteriota</taxon>
    </lineage>
</organism>
<dbReference type="InterPro" id="IPR036220">
    <property type="entry name" value="UDP-Glc/GDP-Man_DH_C_sf"/>
</dbReference>
<dbReference type="Pfam" id="PF00984">
    <property type="entry name" value="UDPG_MGDP_dh"/>
    <property type="match status" value="1"/>
</dbReference>
<dbReference type="PANTHER" id="PTHR43491">
    <property type="entry name" value="UDP-N-ACETYL-D-MANNOSAMINE DEHYDROGENASE"/>
    <property type="match status" value="1"/>
</dbReference>
<dbReference type="EMBL" id="MHRK01000021">
    <property type="protein sequence ID" value="OHA23931.1"/>
    <property type="molecule type" value="Genomic_DNA"/>
</dbReference>
<keyword evidence="3" id="KW-0520">NAD</keyword>
<dbReference type="AlphaFoldDB" id="A0A1G2MLM2"/>
<gene>
    <name evidence="6" type="ORF">A3C72_00515</name>
</gene>
<feature type="domain" description="UDP-glucose/GDP-mannose dehydrogenase C-terminal" evidence="5">
    <location>
        <begin position="307"/>
        <end position="395"/>
    </location>
</feature>
<dbReference type="Pfam" id="PF03720">
    <property type="entry name" value="UDPG_MGDP_dh_C"/>
    <property type="match status" value="1"/>
</dbReference>
<comment type="similarity">
    <text evidence="1 4">Belongs to the UDP-glucose/GDP-mannose dehydrogenase family.</text>
</comment>
<evidence type="ECO:0000256" key="2">
    <source>
        <dbReference type="ARBA" id="ARBA00023002"/>
    </source>
</evidence>
<dbReference type="InterPro" id="IPR036291">
    <property type="entry name" value="NAD(P)-bd_dom_sf"/>
</dbReference>
<dbReference type="SUPFAM" id="SSF48179">
    <property type="entry name" value="6-phosphogluconate dehydrogenase C-terminal domain-like"/>
    <property type="match status" value="1"/>
</dbReference>
<evidence type="ECO:0000256" key="1">
    <source>
        <dbReference type="ARBA" id="ARBA00006601"/>
    </source>
</evidence>
<dbReference type="InterPro" id="IPR028359">
    <property type="entry name" value="UDP_ManNAc/GlcNAc_DH"/>
</dbReference>
<dbReference type="Pfam" id="PF03721">
    <property type="entry name" value="UDPG_MGDP_dh_N"/>
    <property type="match status" value="1"/>
</dbReference>
<dbReference type="STRING" id="1802306.A3C72_00515"/>
<dbReference type="PIRSF" id="PIRSF000124">
    <property type="entry name" value="UDPglc_GDPman_dh"/>
    <property type="match status" value="1"/>
</dbReference>
<dbReference type="Proteomes" id="UP000177130">
    <property type="component" value="Unassembled WGS sequence"/>
</dbReference>
<dbReference type="NCBIfam" id="TIGR03026">
    <property type="entry name" value="NDP-sugDHase"/>
    <property type="match status" value="1"/>
</dbReference>
<name>A0A1G2MLM2_9BACT</name>
<dbReference type="InterPro" id="IPR008927">
    <property type="entry name" value="6-PGluconate_DH-like_C_sf"/>
</dbReference>
<dbReference type="PANTHER" id="PTHR43491:SF2">
    <property type="entry name" value="UDP-N-ACETYL-D-MANNOSAMINE DEHYDROGENASE"/>
    <property type="match status" value="1"/>
</dbReference>
<dbReference type="GO" id="GO:0051287">
    <property type="term" value="F:NAD binding"/>
    <property type="evidence" value="ECO:0007669"/>
    <property type="project" value="InterPro"/>
</dbReference>
<evidence type="ECO:0000256" key="4">
    <source>
        <dbReference type="PIRNR" id="PIRNR000124"/>
    </source>
</evidence>
<sequence length="397" mass="44013">MKYDLCIIGGAGHVGLPLGVAFANVGQKTVLLDTNVEVLNMISSGSFPFMERGGEAALKKALKAKTLLTSPDPEVIGQSDVVVMVIGTPVDEHLAPNLHGLMKVVESYSAYVRTGQTVILRSTVFPGTSERLQRYFDKKGLKVGVSFCPERIVEGKALEELSSLPQIISGFDPKTVKKVTTLFSRLTKRKIVVMEPIEAELAKLFSNAWRYLTFAVANEFFVIATEHGLDYHKIYAGMTEDYPRMNLPRPGFAAGPCLLKDTMQLAAFHSSNFFLGHAAMSVNEKLPAVVLRQLEKKLPDMHDKTIGILGMAFKAESDDIRESLSYKLKKIAMTKAGAVLCHDFYVDDSRLVSLKKLIKESDAIILAAPHKGYSKIDPKKYPKKVFIDIWNFWPKNN</sequence>
<dbReference type="InterPro" id="IPR017476">
    <property type="entry name" value="UDP-Glc/GDP-Man"/>
</dbReference>
<accession>A0A1G2MLM2</accession>
<reference evidence="6 7" key="1">
    <citation type="journal article" date="2016" name="Nat. Commun.">
        <title>Thousands of microbial genomes shed light on interconnected biogeochemical processes in an aquifer system.</title>
        <authorList>
            <person name="Anantharaman K."/>
            <person name="Brown C.T."/>
            <person name="Hug L.A."/>
            <person name="Sharon I."/>
            <person name="Castelle C.J."/>
            <person name="Probst A.J."/>
            <person name="Thomas B.C."/>
            <person name="Singh A."/>
            <person name="Wilkins M.J."/>
            <person name="Karaoz U."/>
            <person name="Brodie E.L."/>
            <person name="Williams K.H."/>
            <person name="Hubbard S.S."/>
            <person name="Banfield J.F."/>
        </authorList>
    </citation>
    <scope>NUCLEOTIDE SEQUENCE [LARGE SCALE GENOMIC DNA]</scope>
</reference>